<feature type="transmembrane region" description="Helical" evidence="4">
    <location>
        <begin position="6"/>
        <end position="30"/>
    </location>
</feature>
<feature type="transmembrane region" description="Helical" evidence="4">
    <location>
        <begin position="42"/>
        <end position="62"/>
    </location>
</feature>
<comment type="catalytic activity">
    <reaction evidence="1">
        <text>ATP + protein L-histidine = ADP + protein N-phospho-L-histidine.</text>
        <dbReference type="EC" id="2.7.13.3"/>
    </reaction>
</comment>
<sequence>MAFPDAPLSAAVASHGLAAVAYLLLAALLLPGWRKGRHSTALLAACGLTAAWAAAAAVHSAGWVEQWAAQYSEALEAARTVAWLVFLLSLLGRAGHSRSWLLGAAVALALLPLVSEELGWLAERDAALPMACRLMLAVAGLLLLEQLYRGTPPHERWSIKFACLGIGLLFAYDFYLYSDALLFRRMSGELWAARGLVCALGAPLLAVSAVRNPRWTVGLALSRQMLFRSAALIGSALYLLGMAACGWYLRSFGGAWGPLMQVAWLAGAAIVLAGVLFSGSVRAYAKVFVSKHFYQTGFDYRDEWQRITLTLSMDGPDLGLRVVQALAGLVESPAGALWLCRDDAAGCRCEPAASWNLAPQHGAASTAFCRFLEERQWVLDVPESLAQPERYVGLELPLWLHGVPQLWLLVPLMLHGRLQGVVALTQPRTAIALNWEVRDLLKIAGSQAASYLAHQQSSDALAVARQFESLNRMSAFIVHDLKNLVSQLSLLLANAERHQGNPQFQQDMLETLAHSVRKMTLLLQKLSRGEAPERNTALPLEQVLAQAVQARAAARPRPQLTVRDPGLLVVADWHRLERVLGHLILNAIEATPPDGTVALLLRRDGPSAVVELADSGAGMSEQFIRERLFKPFDTTKAAGMGIGVFESRAYLDGIGGRLEVSSECGRGTTFRITLPLHAAAAAA</sequence>
<feature type="transmembrane region" description="Helical" evidence="4">
    <location>
        <begin position="74"/>
        <end position="92"/>
    </location>
</feature>
<protein>
    <recommendedName>
        <fullName evidence="2">histidine kinase</fullName>
        <ecNumber evidence="2">2.7.13.3</ecNumber>
    </recommendedName>
</protein>
<dbReference type="AlphaFoldDB" id="A0A7X4HEZ9"/>
<reference evidence="6 7" key="1">
    <citation type="submission" date="2019-12" db="EMBL/GenBank/DDBJ databases">
        <title>Novel species isolated from a subtropical stream in China.</title>
        <authorList>
            <person name="Lu H."/>
        </authorList>
    </citation>
    <scope>NUCLEOTIDE SEQUENCE [LARGE SCALE GENOMIC DNA]</scope>
    <source>
        <strain evidence="6 7">FT127W</strain>
    </source>
</reference>
<feature type="transmembrane region" description="Helical" evidence="4">
    <location>
        <begin position="230"/>
        <end position="249"/>
    </location>
</feature>
<dbReference type="Gene3D" id="3.30.450.40">
    <property type="match status" value="1"/>
</dbReference>
<dbReference type="CDD" id="cd00082">
    <property type="entry name" value="HisKA"/>
    <property type="match status" value="1"/>
</dbReference>
<dbReference type="PANTHER" id="PTHR43065:SF42">
    <property type="entry name" value="TWO-COMPONENT SENSOR PPRA"/>
    <property type="match status" value="1"/>
</dbReference>
<dbReference type="PANTHER" id="PTHR43065">
    <property type="entry name" value="SENSOR HISTIDINE KINASE"/>
    <property type="match status" value="1"/>
</dbReference>
<comment type="caution">
    <text evidence="6">The sequence shown here is derived from an EMBL/GenBank/DDBJ whole genome shotgun (WGS) entry which is preliminary data.</text>
</comment>
<dbReference type="GO" id="GO:0000155">
    <property type="term" value="F:phosphorelay sensor kinase activity"/>
    <property type="evidence" value="ECO:0007669"/>
    <property type="project" value="InterPro"/>
</dbReference>
<organism evidence="6 7">
    <name type="scientific">Pseudoduganella aquatica</name>
    <dbReference type="NCBI Taxonomy" id="2660641"/>
    <lineage>
        <taxon>Bacteria</taxon>
        <taxon>Pseudomonadati</taxon>
        <taxon>Pseudomonadota</taxon>
        <taxon>Betaproteobacteria</taxon>
        <taxon>Burkholderiales</taxon>
        <taxon>Oxalobacteraceae</taxon>
        <taxon>Telluria group</taxon>
        <taxon>Pseudoduganella</taxon>
    </lineage>
</organism>
<evidence type="ECO:0000313" key="6">
    <source>
        <dbReference type="EMBL" id="MYN09182.1"/>
    </source>
</evidence>
<dbReference type="InterPro" id="IPR029016">
    <property type="entry name" value="GAF-like_dom_sf"/>
</dbReference>
<keyword evidence="3" id="KW-0597">Phosphoprotein</keyword>
<keyword evidence="7" id="KW-1185">Reference proteome</keyword>
<dbReference type="Pfam" id="PF02518">
    <property type="entry name" value="HATPase_c"/>
    <property type="match status" value="1"/>
</dbReference>
<keyword evidence="4" id="KW-1133">Transmembrane helix</keyword>
<dbReference type="PROSITE" id="PS50109">
    <property type="entry name" value="HIS_KIN"/>
    <property type="match status" value="1"/>
</dbReference>
<feature type="transmembrane region" description="Helical" evidence="4">
    <location>
        <begin position="261"/>
        <end position="285"/>
    </location>
</feature>
<dbReference type="SMART" id="SM00388">
    <property type="entry name" value="HisKA"/>
    <property type="match status" value="1"/>
</dbReference>
<evidence type="ECO:0000313" key="7">
    <source>
        <dbReference type="Proteomes" id="UP000450676"/>
    </source>
</evidence>
<keyword evidence="6" id="KW-0418">Kinase</keyword>
<feature type="transmembrane region" description="Helical" evidence="4">
    <location>
        <begin position="99"/>
        <end position="115"/>
    </location>
</feature>
<dbReference type="InterPro" id="IPR003661">
    <property type="entry name" value="HisK_dim/P_dom"/>
</dbReference>
<dbReference type="RefSeq" id="WP_161073480.1">
    <property type="nucleotide sequence ID" value="NZ_WWCU01000020.1"/>
</dbReference>
<dbReference type="InterPro" id="IPR005467">
    <property type="entry name" value="His_kinase_dom"/>
</dbReference>
<evidence type="ECO:0000259" key="5">
    <source>
        <dbReference type="PROSITE" id="PS50109"/>
    </source>
</evidence>
<evidence type="ECO:0000256" key="2">
    <source>
        <dbReference type="ARBA" id="ARBA00012438"/>
    </source>
</evidence>
<accession>A0A7X4HEZ9</accession>
<dbReference type="Gene3D" id="3.30.565.10">
    <property type="entry name" value="Histidine kinase-like ATPase, C-terminal domain"/>
    <property type="match status" value="1"/>
</dbReference>
<dbReference type="EC" id="2.7.13.3" evidence="2"/>
<feature type="transmembrane region" description="Helical" evidence="4">
    <location>
        <begin position="190"/>
        <end position="210"/>
    </location>
</feature>
<keyword evidence="4" id="KW-0812">Transmembrane</keyword>
<keyword evidence="6" id="KW-0808">Transferase</keyword>
<dbReference type="PRINTS" id="PR00344">
    <property type="entry name" value="BCTRLSENSOR"/>
</dbReference>
<name>A0A7X4HEZ9_9BURK</name>
<feature type="transmembrane region" description="Helical" evidence="4">
    <location>
        <begin position="157"/>
        <end position="178"/>
    </location>
</feature>
<dbReference type="NCBIfam" id="TIGR02916">
    <property type="entry name" value="PEP_his_kin"/>
    <property type="match status" value="1"/>
</dbReference>
<keyword evidence="4" id="KW-0472">Membrane</keyword>
<dbReference type="EMBL" id="WWCU01000020">
    <property type="protein sequence ID" value="MYN09182.1"/>
    <property type="molecule type" value="Genomic_DNA"/>
</dbReference>
<dbReference type="SUPFAM" id="SSF55781">
    <property type="entry name" value="GAF domain-like"/>
    <property type="match status" value="1"/>
</dbReference>
<dbReference type="SMART" id="SM00387">
    <property type="entry name" value="HATPase_c"/>
    <property type="match status" value="1"/>
</dbReference>
<evidence type="ECO:0000256" key="1">
    <source>
        <dbReference type="ARBA" id="ARBA00000085"/>
    </source>
</evidence>
<proteinExistence type="predicted"/>
<dbReference type="SUPFAM" id="SSF55874">
    <property type="entry name" value="ATPase domain of HSP90 chaperone/DNA topoisomerase II/histidine kinase"/>
    <property type="match status" value="1"/>
</dbReference>
<dbReference type="InterPro" id="IPR003594">
    <property type="entry name" value="HATPase_dom"/>
</dbReference>
<dbReference type="InterPro" id="IPR004358">
    <property type="entry name" value="Sig_transdc_His_kin-like_C"/>
</dbReference>
<evidence type="ECO:0000256" key="3">
    <source>
        <dbReference type="ARBA" id="ARBA00022553"/>
    </source>
</evidence>
<gene>
    <name evidence="6" type="primary">prsK</name>
    <name evidence="6" type="ORF">GTP77_17810</name>
</gene>
<dbReference type="InterPro" id="IPR014265">
    <property type="entry name" value="XrtA/PrsK"/>
</dbReference>
<evidence type="ECO:0000256" key="4">
    <source>
        <dbReference type="SAM" id="Phobius"/>
    </source>
</evidence>
<feature type="transmembrane region" description="Helical" evidence="4">
    <location>
        <begin position="127"/>
        <end position="145"/>
    </location>
</feature>
<feature type="domain" description="Histidine kinase" evidence="5">
    <location>
        <begin position="476"/>
        <end position="678"/>
    </location>
</feature>
<dbReference type="InterPro" id="IPR036890">
    <property type="entry name" value="HATPase_C_sf"/>
</dbReference>
<dbReference type="Proteomes" id="UP000450676">
    <property type="component" value="Unassembled WGS sequence"/>
</dbReference>